<keyword evidence="4" id="KW-0687">Ribonucleoprotein</keyword>
<evidence type="ECO:0000313" key="4">
    <source>
        <dbReference type="EMBL" id="MBB5133690.1"/>
    </source>
</evidence>
<keyword evidence="4" id="KW-0689">Ribosomal protein</keyword>
<keyword evidence="2" id="KW-0012">Acyltransferase</keyword>
<keyword evidence="1" id="KW-0808">Transferase</keyword>
<dbReference type="SUPFAM" id="SSF55729">
    <property type="entry name" value="Acyl-CoA N-acyltransferases (Nat)"/>
    <property type="match status" value="1"/>
</dbReference>
<protein>
    <submittedName>
        <fullName evidence="4">Ribosomal protein S18 acetylase RimI-like enzyme</fullName>
    </submittedName>
</protein>
<accession>A0A840P8C7</accession>
<dbReference type="Proteomes" id="UP000578449">
    <property type="component" value="Unassembled WGS sequence"/>
</dbReference>
<dbReference type="AlphaFoldDB" id="A0A840P8C7"/>
<dbReference type="GO" id="GO:0016747">
    <property type="term" value="F:acyltransferase activity, transferring groups other than amino-acyl groups"/>
    <property type="evidence" value="ECO:0007669"/>
    <property type="project" value="InterPro"/>
</dbReference>
<keyword evidence="5" id="KW-1185">Reference proteome</keyword>
<dbReference type="InterPro" id="IPR000182">
    <property type="entry name" value="GNAT_dom"/>
</dbReference>
<organism evidence="4 5">
    <name type="scientific">Thermocatellispora tengchongensis</name>
    <dbReference type="NCBI Taxonomy" id="1073253"/>
    <lineage>
        <taxon>Bacteria</taxon>
        <taxon>Bacillati</taxon>
        <taxon>Actinomycetota</taxon>
        <taxon>Actinomycetes</taxon>
        <taxon>Streptosporangiales</taxon>
        <taxon>Streptosporangiaceae</taxon>
        <taxon>Thermocatellispora</taxon>
    </lineage>
</organism>
<sequence>MTAPGDLLPAIERNLAEHTCHLHRHMAGATVTELDDLLIADSGLADDTFNLVAEARFGPSTADARITETVRDLSATGRPFAWWVSPASTPGDLASRLAAAGLPCNGEEAAMWAGLDEAGPPPHVDGLEIRTVTTPEELDDFATILAANWDPPAATVHRFYTQAAQWALSPECPARYLVGYADGRPVCSAEVFSHAGVAGIYNISTLAAHRRRGYGSAITQATLHTARGLGHRIAVLQASEDGEPVYRRLGFQVCGRFTEFGIV</sequence>
<name>A0A840P8C7_9ACTN</name>
<dbReference type="GO" id="GO:0005840">
    <property type="term" value="C:ribosome"/>
    <property type="evidence" value="ECO:0007669"/>
    <property type="project" value="UniProtKB-KW"/>
</dbReference>
<dbReference type="CDD" id="cd04301">
    <property type="entry name" value="NAT_SF"/>
    <property type="match status" value="1"/>
</dbReference>
<dbReference type="Pfam" id="PF00583">
    <property type="entry name" value="Acetyltransf_1"/>
    <property type="match status" value="1"/>
</dbReference>
<proteinExistence type="predicted"/>
<dbReference type="PROSITE" id="PS51186">
    <property type="entry name" value="GNAT"/>
    <property type="match status" value="1"/>
</dbReference>
<gene>
    <name evidence="4" type="ORF">HNP84_003416</name>
</gene>
<dbReference type="RefSeq" id="WP_312925004.1">
    <property type="nucleotide sequence ID" value="NZ_BAABIX010000001.1"/>
</dbReference>
<dbReference type="PANTHER" id="PTHR43877">
    <property type="entry name" value="AMINOALKYLPHOSPHONATE N-ACETYLTRANSFERASE-RELATED-RELATED"/>
    <property type="match status" value="1"/>
</dbReference>
<feature type="domain" description="N-acetyltransferase" evidence="3">
    <location>
        <begin position="127"/>
        <end position="263"/>
    </location>
</feature>
<evidence type="ECO:0000259" key="3">
    <source>
        <dbReference type="PROSITE" id="PS51186"/>
    </source>
</evidence>
<evidence type="ECO:0000256" key="2">
    <source>
        <dbReference type="ARBA" id="ARBA00023315"/>
    </source>
</evidence>
<evidence type="ECO:0000313" key="5">
    <source>
        <dbReference type="Proteomes" id="UP000578449"/>
    </source>
</evidence>
<dbReference type="InterPro" id="IPR016181">
    <property type="entry name" value="Acyl_CoA_acyltransferase"/>
</dbReference>
<dbReference type="InterPro" id="IPR050832">
    <property type="entry name" value="Bact_Acetyltransf"/>
</dbReference>
<evidence type="ECO:0000256" key="1">
    <source>
        <dbReference type="ARBA" id="ARBA00022679"/>
    </source>
</evidence>
<dbReference type="Gene3D" id="3.40.630.30">
    <property type="match status" value="1"/>
</dbReference>
<comment type="caution">
    <text evidence="4">The sequence shown here is derived from an EMBL/GenBank/DDBJ whole genome shotgun (WGS) entry which is preliminary data.</text>
</comment>
<reference evidence="4 5" key="1">
    <citation type="submission" date="2020-08" db="EMBL/GenBank/DDBJ databases">
        <title>Genomic Encyclopedia of Type Strains, Phase IV (KMG-IV): sequencing the most valuable type-strain genomes for metagenomic binning, comparative biology and taxonomic classification.</title>
        <authorList>
            <person name="Goeker M."/>
        </authorList>
    </citation>
    <scope>NUCLEOTIDE SEQUENCE [LARGE SCALE GENOMIC DNA]</scope>
    <source>
        <strain evidence="4 5">DSM 45615</strain>
    </source>
</reference>
<dbReference type="EMBL" id="JACHGN010000006">
    <property type="protein sequence ID" value="MBB5133690.1"/>
    <property type="molecule type" value="Genomic_DNA"/>
</dbReference>